<evidence type="ECO:0000313" key="2">
    <source>
        <dbReference type="Proteomes" id="UP000595046"/>
    </source>
</evidence>
<gene>
    <name evidence="1" type="ORF">G4Z16_04895</name>
</gene>
<protein>
    <submittedName>
        <fullName evidence="1">Uncharacterized protein</fullName>
    </submittedName>
</protein>
<organism evidence="1 2">
    <name type="scientific">Streptomyces bathyalis</name>
    <dbReference type="NCBI Taxonomy" id="2710756"/>
    <lineage>
        <taxon>Bacteria</taxon>
        <taxon>Bacillati</taxon>
        <taxon>Actinomycetota</taxon>
        <taxon>Actinomycetes</taxon>
        <taxon>Kitasatosporales</taxon>
        <taxon>Streptomycetaceae</taxon>
        <taxon>Streptomyces</taxon>
    </lineage>
</organism>
<proteinExistence type="predicted"/>
<keyword evidence="2" id="KW-1185">Reference proteome</keyword>
<dbReference type="Proteomes" id="UP000595046">
    <property type="component" value="Chromosome"/>
</dbReference>
<dbReference type="EMBL" id="CP048882">
    <property type="protein sequence ID" value="QPP05847.1"/>
    <property type="molecule type" value="Genomic_DNA"/>
</dbReference>
<accession>A0A7T1WR96</accession>
<reference evidence="2" key="1">
    <citation type="submission" date="2020-02" db="EMBL/GenBank/DDBJ databases">
        <title>Streptomyces sp. ASO4wet.</title>
        <authorList>
            <person name="Risdian C."/>
            <person name="Landwehr W."/>
            <person name="Schupp P."/>
            <person name="Wink J."/>
        </authorList>
    </citation>
    <scope>NUCLEOTIDE SEQUENCE [LARGE SCALE GENOMIC DNA]</scope>
    <source>
        <strain evidence="2">ASO4wet</strain>
    </source>
</reference>
<sequence length="326" mass="36242">MLVITGRGGYVAQRVGRVELGVGWIIRNLDVVIAVGLGLTIGFLDVFGEVVSDDVSSGATLLVLGALAVGSMTERVRRRSDIQEVSADTRRALEDLAMVRSLSGSEVGEALSKAREQTNRWYFKGGTGTYLRAVTLPRCVETATRQRTPLSIKIDIINPGSEKTCADYARFRQTFARQRNVDAANAWTATRTRKESYATVLAACWYRQRLDTLEISVHLSAGVPTLRFDLSESCLVITQDDPNRVNLLVARDQPLYDYYVTELHQSREQAERLDLHALPPLSHEPTVDEVRAVFDHLSLPLPAVFTDTDVGDIIDKALHAEDPYRR</sequence>
<dbReference type="KEGG" id="sbat:G4Z16_04895"/>
<evidence type="ECO:0000313" key="1">
    <source>
        <dbReference type="EMBL" id="QPP05847.1"/>
    </source>
</evidence>
<name>A0A7T1WR96_9ACTN</name>
<dbReference type="AlphaFoldDB" id="A0A7T1WR96"/>